<evidence type="ECO:0000313" key="4">
    <source>
        <dbReference type="Proteomes" id="UP000615446"/>
    </source>
</evidence>
<dbReference type="AlphaFoldDB" id="A0A8H3QI27"/>
<accession>A0A8H3QI27</accession>
<organism evidence="3 4">
    <name type="scientific">Rhizophagus clarus</name>
    <dbReference type="NCBI Taxonomy" id="94130"/>
    <lineage>
        <taxon>Eukaryota</taxon>
        <taxon>Fungi</taxon>
        <taxon>Fungi incertae sedis</taxon>
        <taxon>Mucoromycota</taxon>
        <taxon>Glomeromycotina</taxon>
        <taxon>Glomeromycetes</taxon>
        <taxon>Glomerales</taxon>
        <taxon>Glomeraceae</taxon>
        <taxon>Rhizophagus</taxon>
    </lineage>
</organism>
<protein>
    <submittedName>
        <fullName evidence="3">Uncharacterized protein</fullName>
    </submittedName>
</protein>
<proteinExistence type="predicted"/>
<feature type="compositionally biased region" description="Polar residues" evidence="2">
    <location>
        <begin position="223"/>
        <end position="241"/>
    </location>
</feature>
<name>A0A8H3QI27_9GLOM</name>
<reference evidence="3" key="1">
    <citation type="submission" date="2019-10" db="EMBL/GenBank/DDBJ databases">
        <title>Conservation and host-specific expression of non-tandemly repeated heterogenous ribosome RNA gene in arbuscular mycorrhizal fungi.</title>
        <authorList>
            <person name="Maeda T."/>
            <person name="Kobayashi Y."/>
            <person name="Nakagawa T."/>
            <person name="Ezawa T."/>
            <person name="Yamaguchi K."/>
            <person name="Bino T."/>
            <person name="Nishimoto Y."/>
            <person name="Shigenobu S."/>
            <person name="Kawaguchi M."/>
        </authorList>
    </citation>
    <scope>NUCLEOTIDE SEQUENCE</scope>
    <source>
        <strain evidence="3">HR1</strain>
    </source>
</reference>
<comment type="caution">
    <text evidence="3">The sequence shown here is derived from an EMBL/GenBank/DDBJ whole genome shotgun (WGS) entry which is preliminary data.</text>
</comment>
<evidence type="ECO:0000256" key="1">
    <source>
        <dbReference type="SAM" id="Coils"/>
    </source>
</evidence>
<dbReference type="OrthoDB" id="2438143at2759"/>
<feature type="coiled-coil region" evidence="1">
    <location>
        <begin position="7"/>
        <end position="132"/>
    </location>
</feature>
<dbReference type="Proteomes" id="UP000615446">
    <property type="component" value="Unassembled WGS sequence"/>
</dbReference>
<dbReference type="EMBL" id="BLAL01000050">
    <property type="protein sequence ID" value="GES80538.1"/>
    <property type="molecule type" value="Genomic_DNA"/>
</dbReference>
<feature type="region of interest" description="Disordered" evidence="2">
    <location>
        <begin position="223"/>
        <end position="243"/>
    </location>
</feature>
<keyword evidence="1" id="KW-0175">Coiled coil</keyword>
<gene>
    <name evidence="3" type="ORF">RCL2_000781100</name>
</gene>
<evidence type="ECO:0000313" key="3">
    <source>
        <dbReference type="EMBL" id="GES80538.1"/>
    </source>
</evidence>
<sequence>MSNTQSNDSLRELNAKLLAEIGELRKKFAEIKVENDELKDKNTEIPELRRKFAEIETERTELKAKIAELLKQGVEENKRRDAENAELKIRIEELEKNKADSSAENVRRDVEITEIKAEIVKLRDNNEENKELTFLQSDNISKEMVSGNGKNNNTIDSNNNTMNSNTSEAPFGNIQSLEDKETDGFLDEVHKKKISDEIRERKREEKLHRESIAQDSLISRNIKTVPSGNDQSHVTSKTEVSVEQDDDMIPGESLDENQIVEQGLIHELCSSISPEDNVSSTEIISSCVSLENLISGSVQHLSYLFETAIKSSQQEILDWYNYSFEFESKVDALMADGRIKDKTARSMIYKEMKPFLPTKITQANLRKKTHRARKHLMLFGENGIGLDKIKLVSYSATEISKLTNAQIQNVIDQSI</sequence>
<evidence type="ECO:0000256" key="2">
    <source>
        <dbReference type="SAM" id="MobiDB-lite"/>
    </source>
</evidence>